<dbReference type="InterPro" id="IPR046112">
    <property type="entry name" value="DUF6049"/>
</dbReference>
<evidence type="ECO:0000256" key="1">
    <source>
        <dbReference type="SAM" id="MobiDB-lite"/>
    </source>
</evidence>
<evidence type="ECO:0000313" key="4">
    <source>
        <dbReference type="EMBL" id="MBW8487058.1"/>
    </source>
</evidence>
<dbReference type="EMBL" id="JAIBOA010000029">
    <property type="protein sequence ID" value="MBW8487058.1"/>
    <property type="molecule type" value="Genomic_DNA"/>
</dbReference>
<keyword evidence="2" id="KW-0812">Transmembrane</keyword>
<dbReference type="RefSeq" id="WP_220170290.1">
    <property type="nucleotide sequence ID" value="NZ_JAIBOA010000029.1"/>
</dbReference>
<proteinExistence type="predicted"/>
<reference evidence="4 5" key="1">
    <citation type="submission" date="2021-07" db="EMBL/GenBank/DDBJ databases">
        <title>Actinomadura sp. PM05-2 isolated from lichen.</title>
        <authorList>
            <person name="Somphong A."/>
            <person name="Phongsopitanun W."/>
            <person name="Tanasupawat S."/>
            <person name="Peongsungnone V."/>
        </authorList>
    </citation>
    <scope>NUCLEOTIDE SEQUENCE [LARGE SCALE GENOMIC DNA]</scope>
    <source>
        <strain evidence="4 5">PM05-2</strain>
    </source>
</reference>
<protein>
    <recommendedName>
        <fullName evidence="6">Secreted protein</fullName>
    </recommendedName>
</protein>
<organism evidence="4 5">
    <name type="scientific">Actinomadura parmotrematis</name>
    <dbReference type="NCBI Taxonomy" id="2864039"/>
    <lineage>
        <taxon>Bacteria</taxon>
        <taxon>Bacillati</taxon>
        <taxon>Actinomycetota</taxon>
        <taxon>Actinomycetes</taxon>
        <taxon>Streptosporangiales</taxon>
        <taxon>Thermomonosporaceae</taxon>
        <taxon>Actinomadura</taxon>
    </lineage>
</organism>
<feature type="compositionally biased region" description="Low complexity" evidence="1">
    <location>
        <begin position="765"/>
        <end position="780"/>
    </location>
</feature>
<evidence type="ECO:0008006" key="6">
    <source>
        <dbReference type="Google" id="ProtNLM"/>
    </source>
</evidence>
<name>A0ABS7G5Z3_9ACTN</name>
<feature type="signal peptide" evidence="3">
    <location>
        <begin position="1"/>
        <end position="25"/>
    </location>
</feature>
<evidence type="ECO:0000256" key="2">
    <source>
        <dbReference type="SAM" id="Phobius"/>
    </source>
</evidence>
<feature type="compositionally biased region" description="Basic and acidic residues" evidence="1">
    <location>
        <begin position="792"/>
        <end position="801"/>
    </location>
</feature>
<feature type="region of interest" description="Disordered" evidence="1">
    <location>
        <begin position="733"/>
        <end position="815"/>
    </location>
</feature>
<keyword evidence="5" id="KW-1185">Reference proteome</keyword>
<feature type="transmembrane region" description="Helical" evidence="2">
    <location>
        <begin position="676"/>
        <end position="698"/>
    </location>
</feature>
<feature type="compositionally biased region" description="Basic residues" evidence="1">
    <location>
        <begin position="806"/>
        <end position="815"/>
    </location>
</feature>
<sequence length="815" mass="83807">MRRLRRAAVLAALVPCLAAQAPAMAAPPHAARAGAAKAAGAPAAARARDQVTIALTRMTAKVSAAGDRITVTGTVQNNTGKAVPSLGVRLRFSQQRMTSRSMLDQYAATQPYNLSGYSPTVPAAGAVPAGGKQAFRLSMKATALGVATFGVVPVGVEAVNAAGQPLSGGVTSFVTVAPKGRRVTPVKIGWVWPVIDRMHRTNDRNFTDDQLAKDVAPGGRLAGLVAAARGSRTPVTWAVDPALLDDVRTMATGPYTVRPVGTSITKEIAPTAKSAAAAAWLGDLKTAVGSSPYFDVPYADPDAVALVRWKMTAQLKAAYAADNLQVAADVLGRPADARIAWPVAGLAGRGTIDQLTRLAKIGKGDGALLLSKQMFEDPVTGYTSGATTTVPTSAGNRTAVTYDDELSRIVSQDDGAPGSAVLVQQRFLAETAMISAETSVPRTLVVAPTRHWSPSRQLASGLLAASSAAPWLKAVPLDTITRAAPEPRQYAGYADANERNELGGPYLAEVRRSLVKGSDQFSSIMVPPAETGYRKGVLRAVSASWRGHNGRAVRSRDMLARQLAHDMAKVGVLRTVISLAGRSGEITLTVANDLPPGRRIKALLRVESGNRAKLQIGRIEQPHYLEVELNGGQKVAKRIPVQVSGNGNVTVHADLVSPADGRVFGPGQDITVRTTALGRTALLITGGALAVLFLGVGVRATRARRRRKAEAAVDGSTGGMGATAVVGAGLPGAGPAGAGFPPDGGDRLPDGSPTGFGTATGNGAGAHAAPSGVPGAHAAPGAPPAAPADPWRPAEPDRTGDGRPSGGRHRGGNGG</sequence>
<keyword evidence="3" id="KW-0732">Signal</keyword>
<feature type="chain" id="PRO_5046661195" description="Secreted protein" evidence="3">
    <location>
        <begin position="26"/>
        <end position="815"/>
    </location>
</feature>
<evidence type="ECO:0000313" key="5">
    <source>
        <dbReference type="Proteomes" id="UP000774570"/>
    </source>
</evidence>
<evidence type="ECO:0000256" key="3">
    <source>
        <dbReference type="SAM" id="SignalP"/>
    </source>
</evidence>
<keyword evidence="2" id="KW-0472">Membrane</keyword>
<keyword evidence="2" id="KW-1133">Transmembrane helix</keyword>
<gene>
    <name evidence="4" type="ORF">K1Y72_32150</name>
</gene>
<dbReference type="Pfam" id="PF19516">
    <property type="entry name" value="DUF6049"/>
    <property type="match status" value="1"/>
</dbReference>
<comment type="caution">
    <text evidence="4">The sequence shown here is derived from an EMBL/GenBank/DDBJ whole genome shotgun (WGS) entry which is preliminary data.</text>
</comment>
<dbReference type="Proteomes" id="UP000774570">
    <property type="component" value="Unassembled WGS sequence"/>
</dbReference>
<accession>A0ABS7G5Z3</accession>